<evidence type="ECO:0000313" key="2">
    <source>
        <dbReference type="EMBL" id="GME71153.1"/>
    </source>
</evidence>
<keyword evidence="3" id="KW-1185">Reference proteome</keyword>
<dbReference type="AlphaFoldDB" id="A0A9W6WGW8"/>
<comment type="caution">
    <text evidence="2">The sequence shown here is derived from an EMBL/GenBank/DDBJ whole genome shotgun (WGS) entry which is preliminary data.</text>
</comment>
<proteinExistence type="predicted"/>
<evidence type="ECO:0000313" key="3">
    <source>
        <dbReference type="Proteomes" id="UP001165120"/>
    </source>
</evidence>
<sequence length="114" mass="13379">MKNRAKQNKTTPNLNVDVDVLEEIEKRALPDWESDEVENTPVHTNHMKELWIRRVANKRQRVHFERVRLGEQREASFVSMEVGFGRGKRVQTPQRTPETDRTPIPMGHQFCSSN</sequence>
<gene>
    <name evidence="2" type="ORF">Cboi02_000310500</name>
</gene>
<dbReference type="EMBL" id="BSXN01001020">
    <property type="protein sequence ID" value="GME71153.1"/>
    <property type="molecule type" value="Genomic_DNA"/>
</dbReference>
<protein>
    <submittedName>
        <fullName evidence="2">Unnamed protein product</fullName>
    </submittedName>
</protein>
<accession>A0A9W6WGW8</accession>
<evidence type="ECO:0000256" key="1">
    <source>
        <dbReference type="SAM" id="MobiDB-lite"/>
    </source>
</evidence>
<reference evidence="2" key="1">
    <citation type="submission" date="2023-04" db="EMBL/GenBank/DDBJ databases">
        <title>Candida boidinii NBRC 10035.</title>
        <authorList>
            <person name="Ichikawa N."/>
            <person name="Sato H."/>
            <person name="Tonouchi N."/>
        </authorList>
    </citation>
    <scope>NUCLEOTIDE SEQUENCE</scope>
    <source>
        <strain evidence="2">NBRC 10035</strain>
    </source>
</reference>
<dbReference type="Proteomes" id="UP001165120">
    <property type="component" value="Unassembled WGS sequence"/>
</dbReference>
<name>A0A9W6WGW8_CANBO</name>
<organism evidence="2 3">
    <name type="scientific">Candida boidinii</name>
    <name type="common">Yeast</name>
    <dbReference type="NCBI Taxonomy" id="5477"/>
    <lineage>
        <taxon>Eukaryota</taxon>
        <taxon>Fungi</taxon>
        <taxon>Dikarya</taxon>
        <taxon>Ascomycota</taxon>
        <taxon>Saccharomycotina</taxon>
        <taxon>Pichiomycetes</taxon>
        <taxon>Pichiales</taxon>
        <taxon>Pichiaceae</taxon>
        <taxon>Ogataea</taxon>
        <taxon>Ogataea/Candida clade</taxon>
    </lineage>
</organism>
<feature type="region of interest" description="Disordered" evidence="1">
    <location>
        <begin position="85"/>
        <end position="114"/>
    </location>
</feature>